<proteinExistence type="predicted"/>
<keyword evidence="3" id="KW-1185">Reference proteome</keyword>
<feature type="transmembrane region" description="Helical" evidence="1">
    <location>
        <begin position="210"/>
        <end position="236"/>
    </location>
</feature>
<keyword evidence="1" id="KW-0472">Membrane</keyword>
<keyword evidence="1" id="KW-0812">Transmembrane</keyword>
<sequence>MGELVVDWGALLAPGERVDVSAGVVVAVVVAALVLSVPRVTWRWFGLFTTLVHELGHAVAAVVTGRFVSGIRIRGDHSGDTRSMGRPGFSTVLSGVMGYPAPAIVGAALVCSVLTGWQATALFVGGVVLIVTLVVVRNVFGVVVVLASIAVSAALWVWGTPTVQAYALVIVGVALLIGAVRGWVTVAAVHVRHRDRLASSDAYLLARSTGVPSVVWLALFAVLIAGSYVAVGAVYLSN</sequence>
<dbReference type="InterPro" id="IPR049500">
    <property type="entry name" value="Peptidase_M50B-like"/>
</dbReference>
<protein>
    <submittedName>
        <fullName evidence="2">Peptidase M50B-like</fullName>
    </submittedName>
</protein>
<dbReference type="AlphaFoldDB" id="A0A1T5IX13"/>
<dbReference type="PANTHER" id="PTHR33979">
    <property type="entry name" value="OS02G0221600 PROTEIN"/>
    <property type="match status" value="1"/>
</dbReference>
<dbReference type="Pfam" id="PF13398">
    <property type="entry name" value="Peptidase_M50B"/>
    <property type="match status" value="1"/>
</dbReference>
<evidence type="ECO:0000313" key="2">
    <source>
        <dbReference type="EMBL" id="SKC43473.1"/>
    </source>
</evidence>
<accession>A0A1T5IX13</accession>
<dbReference type="RefSeq" id="WP_079727066.1">
    <property type="nucleotide sequence ID" value="NZ_FUZP01000001.1"/>
</dbReference>
<organism evidence="2 3">
    <name type="scientific">Okibacterium fritillariae</name>
    <dbReference type="NCBI Taxonomy" id="123320"/>
    <lineage>
        <taxon>Bacteria</taxon>
        <taxon>Bacillati</taxon>
        <taxon>Actinomycetota</taxon>
        <taxon>Actinomycetes</taxon>
        <taxon>Micrococcales</taxon>
        <taxon>Microbacteriaceae</taxon>
        <taxon>Okibacterium</taxon>
    </lineage>
</organism>
<feature type="transmembrane region" description="Helical" evidence="1">
    <location>
        <begin position="165"/>
        <end position="189"/>
    </location>
</feature>
<feature type="transmembrane region" description="Helical" evidence="1">
    <location>
        <begin position="20"/>
        <end position="38"/>
    </location>
</feature>
<dbReference type="OrthoDB" id="5184455at2"/>
<dbReference type="PANTHER" id="PTHR33979:SF2">
    <property type="entry name" value="PEPTIDASE M50B-LIKE-DOMAIN-CONTAINING PROTEIN"/>
    <property type="match status" value="1"/>
</dbReference>
<feature type="transmembrane region" description="Helical" evidence="1">
    <location>
        <begin position="140"/>
        <end position="159"/>
    </location>
</feature>
<feature type="transmembrane region" description="Helical" evidence="1">
    <location>
        <begin position="89"/>
        <end position="110"/>
    </location>
</feature>
<dbReference type="EMBL" id="FUZP01000001">
    <property type="protein sequence ID" value="SKC43473.1"/>
    <property type="molecule type" value="Genomic_DNA"/>
</dbReference>
<name>A0A1T5IX13_9MICO</name>
<dbReference type="STRING" id="123320.SAMN06309945_0924"/>
<keyword evidence="1" id="KW-1133">Transmembrane helix</keyword>
<reference evidence="2 3" key="1">
    <citation type="submission" date="2017-02" db="EMBL/GenBank/DDBJ databases">
        <authorList>
            <person name="Peterson S.W."/>
        </authorList>
    </citation>
    <scope>NUCLEOTIDE SEQUENCE [LARGE SCALE GENOMIC DNA]</scope>
    <source>
        <strain evidence="2 3">VKM Ac-2059</strain>
    </source>
</reference>
<evidence type="ECO:0000256" key="1">
    <source>
        <dbReference type="SAM" id="Phobius"/>
    </source>
</evidence>
<gene>
    <name evidence="2" type="ORF">SAMN06309945_0924</name>
</gene>
<evidence type="ECO:0000313" key="3">
    <source>
        <dbReference type="Proteomes" id="UP000190857"/>
    </source>
</evidence>
<dbReference type="Proteomes" id="UP000190857">
    <property type="component" value="Unassembled WGS sequence"/>
</dbReference>
<feature type="transmembrane region" description="Helical" evidence="1">
    <location>
        <begin position="116"/>
        <end position="135"/>
    </location>
</feature>